<sequence length="104" mass="11767">MLGIIAMKLAIKLSPPLPPRFFLPRQLRQVVTPPLCQQTTGAKERFFHKKWQVATTIDIVRWKQDASWSKVAPSKNGGLFKTSKRGKPRPKIIEKGHPGNRGQV</sequence>
<feature type="region of interest" description="Disordered" evidence="1">
    <location>
        <begin position="73"/>
        <end position="104"/>
    </location>
</feature>
<dbReference type="EMBL" id="CP069106">
    <property type="protein sequence ID" value="QSS56837.1"/>
    <property type="molecule type" value="Genomic_DNA"/>
</dbReference>
<gene>
    <name evidence="2" type="ORF">I7I53_05160</name>
</gene>
<evidence type="ECO:0000313" key="3">
    <source>
        <dbReference type="Proteomes" id="UP000663419"/>
    </source>
</evidence>
<protein>
    <submittedName>
        <fullName evidence="2">Uncharacterized protein</fullName>
    </submittedName>
</protein>
<evidence type="ECO:0000256" key="1">
    <source>
        <dbReference type="SAM" id="MobiDB-lite"/>
    </source>
</evidence>
<evidence type="ECO:0000313" key="2">
    <source>
        <dbReference type="EMBL" id="QSS56837.1"/>
    </source>
</evidence>
<dbReference type="Proteomes" id="UP000663419">
    <property type="component" value="Chromosome 5"/>
</dbReference>
<proteinExistence type="predicted"/>
<dbReference type="AlphaFoldDB" id="A0A8A1LY47"/>
<dbReference type="VEuPathDB" id="FungiDB:I7I53_05160"/>
<name>A0A8A1LY47_AJEC8</name>
<organism evidence="2 3">
    <name type="scientific">Ajellomyces capsulatus (strain H88)</name>
    <name type="common">Darling's disease fungus</name>
    <name type="synonym">Histoplasma capsulatum</name>
    <dbReference type="NCBI Taxonomy" id="544711"/>
    <lineage>
        <taxon>Eukaryota</taxon>
        <taxon>Fungi</taxon>
        <taxon>Dikarya</taxon>
        <taxon>Ascomycota</taxon>
        <taxon>Pezizomycotina</taxon>
        <taxon>Eurotiomycetes</taxon>
        <taxon>Eurotiomycetidae</taxon>
        <taxon>Onygenales</taxon>
        <taxon>Ajellomycetaceae</taxon>
        <taxon>Histoplasma</taxon>
    </lineage>
</organism>
<accession>A0A8A1LY47</accession>
<reference evidence="2" key="1">
    <citation type="submission" date="2021-01" db="EMBL/GenBank/DDBJ databases">
        <title>Chromosome-level genome assembly of a human fungal pathogen reveals clustering of transcriptionally co-regulated genes.</title>
        <authorList>
            <person name="Voorhies M."/>
            <person name="Cohen S."/>
            <person name="Shea T.P."/>
            <person name="Petrus S."/>
            <person name="Munoz J.F."/>
            <person name="Poplawski S."/>
            <person name="Goldman W.E."/>
            <person name="Michael T."/>
            <person name="Cuomo C.A."/>
            <person name="Sil A."/>
            <person name="Beyhan S."/>
        </authorList>
    </citation>
    <scope>NUCLEOTIDE SEQUENCE</scope>
    <source>
        <strain evidence="2">H88</strain>
    </source>
</reference>